<dbReference type="Proteomes" id="UP000465361">
    <property type="component" value="Unassembled WGS sequence"/>
</dbReference>
<proteinExistence type="predicted"/>
<protein>
    <recommendedName>
        <fullName evidence="2">DUF222 domain-containing protein</fullName>
    </recommendedName>
</protein>
<keyword evidence="4" id="KW-1185">Reference proteome</keyword>
<sequence length="305" mass="32933">MHSICGDSALAAADTLEAALEGVIRLDCDSLTTPERLVLLERLEQVRRLLPVAEYALINQLREQAAPVELGGSLAHGLANRLRITRSEATRRIHEAQDLGDRRALTGEPLPPRLPATAAAQRAGQLGAGHISVIRAFFQQLPCCVDAATQQRAEAHLAGLAAQYRPDQLRTLADKLADCLNPDGNFSEQDRARRRALTLGKQDADGMSQLRAWLSPAARAALEAVLAKLAAPGMADPYSEHPVLDGPPSQQAIDADTRTPAQRNHDGLHARAARNRRVGKTGPAQRAARFDHRHDHTGRVGGGQR</sequence>
<dbReference type="Pfam" id="PF02720">
    <property type="entry name" value="DUF222"/>
    <property type="match status" value="1"/>
</dbReference>
<organism evidence="3 4">
    <name type="scientific">Mycobacterium botniense</name>
    <dbReference type="NCBI Taxonomy" id="84962"/>
    <lineage>
        <taxon>Bacteria</taxon>
        <taxon>Bacillati</taxon>
        <taxon>Actinomycetota</taxon>
        <taxon>Actinomycetes</taxon>
        <taxon>Mycobacteriales</taxon>
        <taxon>Mycobacteriaceae</taxon>
        <taxon>Mycobacterium</taxon>
    </lineage>
</organism>
<evidence type="ECO:0000313" key="4">
    <source>
        <dbReference type="Proteomes" id="UP000465361"/>
    </source>
</evidence>
<reference evidence="3 4" key="1">
    <citation type="journal article" date="2019" name="Emerg. Microbes Infect.">
        <title>Comprehensive subspecies identification of 175 nontuberculous mycobacteria species based on 7547 genomic profiles.</title>
        <authorList>
            <person name="Matsumoto Y."/>
            <person name="Kinjo T."/>
            <person name="Motooka D."/>
            <person name="Nabeya D."/>
            <person name="Jung N."/>
            <person name="Uechi K."/>
            <person name="Horii T."/>
            <person name="Iida T."/>
            <person name="Fujita J."/>
            <person name="Nakamura S."/>
        </authorList>
    </citation>
    <scope>NUCLEOTIDE SEQUENCE [LARGE SCALE GENOMIC DNA]</scope>
    <source>
        <strain evidence="3 4">JCM 17322</strain>
    </source>
</reference>
<dbReference type="EMBL" id="BLKW01000004">
    <property type="protein sequence ID" value="GFG76285.1"/>
    <property type="molecule type" value="Genomic_DNA"/>
</dbReference>
<evidence type="ECO:0000256" key="1">
    <source>
        <dbReference type="SAM" id="MobiDB-lite"/>
    </source>
</evidence>
<feature type="region of interest" description="Disordered" evidence="1">
    <location>
        <begin position="238"/>
        <end position="305"/>
    </location>
</feature>
<dbReference type="InterPro" id="IPR003870">
    <property type="entry name" value="DUF222"/>
</dbReference>
<name>A0A7I9Y2I3_9MYCO</name>
<comment type="caution">
    <text evidence="3">The sequence shown here is derived from an EMBL/GenBank/DDBJ whole genome shotgun (WGS) entry which is preliminary data.</text>
</comment>
<evidence type="ECO:0000313" key="3">
    <source>
        <dbReference type="EMBL" id="GFG76285.1"/>
    </source>
</evidence>
<feature type="domain" description="DUF222" evidence="2">
    <location>
        <begin position="39"/>
        <end position="281"/>
    </location>
</feature>
<dbReference type="AlphaFoldDB" id="A0A7I9Y2I3"/>
<gene>
    <name evidence="3" type="ORF">MBOT_36500</name>
</gene>
<accession>A0A7I9Y2I3</accession>
<feature type="compositionally biased region" description="Basic and acidic residues" evidence="1">
    <location>
        <begin position="288"/>
        <end position="298"/>
    </location>
</feature>
<evidence type="ECO:0000259" key="2">
    <source>
        <dbReference type="Pfam" id="PF02720"/>
    </source>
</evidence>